<gene>
    <name evidence="2" type="ORF">B9G39_24080</name>
</gene>
<organism evidence="2 3">
    <name type="scientific">Zooshikella ganghwensis</name>
    <dbReference type="NCBI Taxonomy" id="202772"/>
    <lineage>
        <taxon>Bacteria</taxon>
        <taxon>Pseudomonadati</taxon>
        <taxon>Pseudomonadota</taxon>
        <taxon>Gammaproteobacteria</taxon>
        <taxon>Oceanospirillales</taxon>
        <taxon>Zooshikellaceae</taxon>
        <taxon>Zooshikella</taxon>
    </lineage>
</organism>
<dbReference type="Proteomes" id="UP000257039">
    <property type="component" value="Unassembled WGS sequence"/>
</dbReference>
<feature type="transmembrane region" description="Helical" evidence="1">
    <location>
        <begin position="12"/>
        <end position="36"/>
    </location>
</feature>
<dbReference type="EMBL" id="NDXW01000001">
    <property type="protein sequence ID" value="RDH46278.1"/>
    <property type="molecule type" value="Genomic_DNA"/>
</dbReference>
<dbReference type="RefSeq" id="WP_094789061.1">
    <property type="nucleotide sequence ID" value="NZ_NDXW01000001.1"/>
</dbReference>
<keyword evidence="3" id="KW-1185">Reference proteome</keyword>
<dbReference type="AlphaFoldDB" id="A0A4P9VRQ5"/>
<evidence type="ECO:0000313" key="3">
    <source>
        <dbReference type="Proteomes" id="UP000257039"/>
    </source>
</evidence>
<evidence type="ECO:0000313" key="2">
    <source>
        <dbReference type="EMBL" id="RDH46278.1"/>
    </source>
</evidence>
<proteinExistence type="predicted"/>
<keyword evidence="1" id="KW-0472">Membrane</keyword>
<evidence type="ECO:0000256" key="1">
    <source>
        <dbReference type="SAM" id="Phobius"/>
    </source>
</evidence>
<name>A0A4P9VRQ5_9GAMM</name>
<comment type="caution">
    <text evidence="2">The sequence shown here is derived from an EMBL/GenBank/DDBJ whole genome shotgun (WGS) entry which is preliminary data.</text>
</comment>
<keyword evidence="1" id="KW-0812">Transmembrane</keyword>
<sequence length="98" mass="11292">MSSLFSFAITDVFLLFRIVYVYSPATCLTIVAVYILNWYTNTVLAGHGLAWWKHRGGDAPFLLIAMHCTQGRLFQARFATIYRYGNQRPEPTTQSRLR</sequence>
<protein>
    <submittedName>
        <fullName evidence="2">Uncharacterized protein</fullName>
    </submittedName>
</protein>
<accession>A0A4P9VRQ5</accession>
<reference evidence="2 3" key="1">
    <citation type="submission" date="2017-04" db="EMBL/GenBank/DDBJ databases">
        <title>Draft genome sequence of Zooshikella ganghwensis VG4 isolated from Red Sea sediments.</title>
        <authorList>
            <person name="Rehman Z."/>
            <person name="Alam I."/>
            <person name="Kamau A."/>
            <person name="Bajic V."/>
            <person name="Leiknes T."/>
        </authorList>
    </citation>
    <scope>NUCLEOTIDE SEQUENCE [LARGE SCALE GENOMIC DNA]</scope>
    <source>
        <strain evidence="2 3">VG4</strain>
    </source>
</reference>
<keyword evidence="1" id="KW-1133">Transmembrane helix</keyword>